<feature type="domain" description="Pyruvate/ketoisovalerate oxidoreductase catalytic" evidence="2">
    <location>
        <begin position="18"/>
        <end position="204"/>
    </location>
</feature>
<dbReference type="Pfam" id="PF20169">
    <property type="entry name" value="DUF6537"/>
    <property type="match status" value="1"/>
</dbReference>
<dbReference type="PANTHER" id="PTHR43854">
    <property type="entry name" value="INDOLEPYRUVATE OXIDOREDUCTASE SUBUNIT IORB"/>
    <property type="match status" value="1"/>
</dbReference>
<dbReference type="InterPro" id="IPR002869">
    <property type="entry name" value="Pyrv_flavodox_OxRed_cen"/>
</dbReference>
<keyword evidence="4" id="KW-0670">Pyruvate</keyword>
<reference evidence="4" key="1">
    <citation type="submission" date="2018-06" db="EMBL/GenBank/DDBJ databases">
        <authorList>
            <person name="Zhirakovskaya E."/>
        </authorList>
    </citation>
    <scope>NUCLEOTIDE SEQUENCE</scope>
</reference>
<evidence type="ECO:0000259" key="2">
    <source>
        <dbReference type="Pfam" id="PF01558"/>
    </source>
</evidence>
<evidence type="ECO:0000256" key="1">
    <source>
        <dbReference type="ARBA" id="ARBA00023002"/>
    </source>
</evidence>
<dbReference type="EC" id="1.2.7.8" evidence="4"/>
<dbReference type="GO" id="GO:0043805">
    <property type="term" value="F:indolepyruvate ferredoxin oxidoreductase activity"/>
    <property type="evidence" value="ECO:0007669"/>
    <property type="project" value="UniProtKB-EC"/>
</dbReference>
<dbReference type="InterPro" id="IPR046667">
    <property type="entry name" value="DUF6537"/>
</dbReference>
<dbReference type="EMBL" id="UOEC01000069">
    <property type="protein sequence ID" value="VAV89862.1"/>
    <property type="molecule type" value="Genomic_DNA"/>
</dbReference>
<proteinExistence type="predicted"/>
<organism evidence="4">
    <name type="scientific">hydrothermal vent metagenome</name>
    <dbReference type="NCBI Taxonomy" id="652676"/>
    <lineage>
        <taxon>unclassified sequences</taxon>
        <taxon>metagenomes</taxon>
        <taxon>ecological metagenomes</taxon>
    </lineage>
</organism>
<protein>
    <submittedName>
        <fullName evidence="4">Indolepyruvate oxidoreductase subunit IorB II</fullName>
        <ecNumber evidence="4">1.2.7.8</ecNumber>
    </submittedName>
</protein>
<feature type="domain" description="DUF6537" evidence="3">
    <location>
        <begin position="239"/>
        <end position="447"/>
    </location>
</feature>
<dbReference type="AlphaFoldDB" id="A0A3B0RCH9"/>
<name>A0A3B0RCH9_9ZZZZ</name>
<evidence type="ECO:0000259" key="3">
    <source>
        <dbReference type="Pfam" id="PF20169"/>
    </source>
</evidence>
<dbReference type="PANTHER" id="PTHR43854:SF1">
    <property type="entry name" value="INDOLEPYRUVATE OXIDOREDUCTASE SUBUNIT IORB"/>
    <property type="match status" value="1"/>
</dbReference>
<dbReference type="NCBIfam" id="NF006179">
    <property type="entry name" value="PRK08312.1"/>
    <property type="match status" value="1"/>
</dbReference>
<keyword evidence="1 4" id="KW-0560">Oxidoreductase</keyword>
<accession>A0A3B0RCH9</accession>
<dbReference type="Pfam" id="PF01558">
    <property type="entry name" value="POR"/>
    <property type="match status" value="1"/>
</dbReference>
<dbReference type="SUPFAM" id="SSF53323">
    <property type="entry name" value="Pyruvate-ferredoxin oxidoreductase, PFOR, domain III"/>
    <property type="match status" value="1"/>
</dbReference>
<dbReference type="InterPro" id="IPR052198">
    <property type="entry name" value="IorB_Oxidoreductase"/>
</dbReference>
<dbReference type="Gene3D" id="3.40.920.10">
    <property type="entry name" value="Pyruvate-ferredoxin oxidoreductase, PFOR, domain III"/>
    <property type="match status" value="1"/>
</dbReference>
<gene>
    <name evidence="4" type="ORF">MNBD_ALPHA08-1675</name>
</gene>
<sequence>MASGTIKRPVCILMAALGGQGGGVLVDWLVAAARIDGLEAQATSIPGVAQRTGATTYYFEVYPQQNLSARPVFSIFPASGAIDLMVSFEPMEAARALSGGYIGQNTTVITARERIYSTFEKIKPGNGITPLTPVFDALQTMAGSLNIVEMAKAARNARCHPNAVMFGAMVASGIMPMQLESCREAINRSGVAVKNNLAGFEAGMGLTSAPFDEDEPPKNTHKNPPEAFVSAIAALPKSVQPIVGHAAAHLLDYQDTAYVEHYLDRLRRVIALDSEKENYRLSVQVARRLGAWMAFEDIIRVAQLKTRPGRLKRIRNELGIGDDVPLYVHDYIKPGREELRGMLPKALGKWIPTAASGQKYPGIALKINTAGPFGWAMMRLLSSLKSRRPRSLRFEQEQAMITRWLDAIAETAGKDYQLACDLANLAVWARGYSDTRNRGFDQLAKLLDNPQRQIEIDKSAYRDAVSASLNKASSDPDCEVIQ</sequence>
<evidence type="ECO:0000313" key="4">
    <source>
        <dbReference type="EMBL" id="VAV89862.1"/>
    </source>
</evidence>
<dbReference type="InterPro" id="IPR019752">
    <property type="entry name" value="Pyrv/ketoisovalerate_OxRed_cat"/>
</dbReference>